<proteinExistence type="inferred from homology"/>
<organism evidence="9 10">
    <name type="scientific">Amedibacillus dolichus</name>
    <dbReference type="NCBI Taxonomy" id="31971"/>
    <lineage>
        <taxon>Bacteria</taxon>
        <taxon>Bacillati</taxon>
        <taxon>Bacillota</taxon>
        <taxon>Erysipelotrichia</taxon>
        <taxon>Erysipelotrichales</taxon>
        <taxon>Erysipelotrichaceae</taxon>
        <taxon>Amedibacillus</taxon>
    </lineage>
</organism>
<dbReference type="InterPro" id="IPR035644">
    <property type="entry name" value="MraZ_C"/>
</dbReference>
<feature type="domain" description="SpoVT-AbrB" evidence="8">
    <location>
        <begin position="5"/>
        <end position="47"/>
    </location>
</feature>
<evidence type="ECO:0000256" key="4">
    <source>
        <dbReference type="ARBA" id="ARBA00023015"/>
    </source>
</evidence>
<evidence type="ECO:0000259" key="8">
    <source>
        <dbReference type="PROSITE" id="PS51740"/>
    </source>
</evidence>
<protein>
    <recommendedName>
        <fullName evidence="1 7">Transcriptional regulator MraZ</fullName>
    </recommendedName>
</protein>
<accession>A0ABT7U9X8</accession>
<evidence type="ECO:0000256" key="1">
    <source>
        <dbReference type="ARBA" id="ARBA00013860"/>
    </source>
</evidence>
<name>A0ABT7U9X8_9FIRM</name>
<dbReference type="CDD" id="cd16321">
    <property type="entry name" value="MraZ_C"/>
    <property type="match status" value="1"/>
</dbReference>
<dbReference type="PANTHER" id="PTHR34701">
    <property type="entry name" value="TRANSCRIPTIONAL REGULATOR MRAZ"/>
    <property type="match status" value="1"/>
</dbReference>
<comment type="similarity">
    <text evidence="7">Belongs to the MraZ family.</text>
</comment>
<gene>
    <name evidence="7 9" type="primary">mraZ</name>
    <name evidence="9" type="ORF">QUV96_02150</name>
</gene>
<reference evidence="9" key="1">
    <citation type="submission" date="2023-06" db="EMBL/GenBank/DDBJ databases">
        <title>Identification and characterization of horizontal gene transfer across gut microbiota members of farm animals based on homology search.</title>
        <authorList>
            <person name="Schwarzerova J."/>
            <person name="Nykrynova M."/>
            <person name="Jureckova K."/>
            <person name="Cejkova D."/>
            <person name="Rychlik I."/>
        </authorList>
    </citation>
    <scope>NUCLEOTIDE SEQUENCE</scope>
    <source>
        <strain evidence="9">ET39</strain>
    </source>
</reference>
<keyword evidence="6 7" id="KW-0804">Transcription</keyword>
<evidence type="ECO:0000256" key="3">
    <source>
        <dbReference type="ARBA" id="ARBA00022737"/>
    </source>
</evidence>
<comment type="caution">
    <text evidence="9">The sequence shown here is derived from an EMBL/GenBank/DDBJ whole genome shotgun (WGS) entry which is preliminary data.</text>
</comment>
<evidence type="ECO:0000256" key="5">
    <source>
        <dbReference type="ARBA" id="ARBA00023125"/>
    </source>
</evidence>
<comment type="subunit">
    <text evidence="7">Forms oligomers.</text>
</comment>
<dbReference type="RefSeq" id="WP_289606907.1">
    <property type="nucleotide sequence ID" value="NZ_JAUDCG010000006.1"/>
</dbReference>
<keyword evidence="2 7" id="KW-0963">Cytoplasm</keyword>
<dbReference type="InterPro" id="IPR035642">
    <property type="entry name" value="MraZ_N"/>
</dbReference>
<dbReference type="Gene3D" id="3.40.1550.20">
    <property type="entry name" value="Transcriptional regulator MraZ domain"/>
    <property type="match status" value="1"/>
</dbReference>
<evidence type="ECO:0000256" key="2">
    <source>
        <dbReference type="ARBA" id="ARBA00022490"/>
    </source>
</evidence>
<dbReference type="SUPFAM" id="SSF89447">
    <property type="entry name" value="AbrB/MazE/MraZ-like"/>
    <property type="match status" value="1"/>
</dbReference>
<evidence type="ECO:0000313" key="10">
    <source>
        <dbReference type="Proteomes" id="UP001529340"/>
    </source>
</evidence>
<dbReference type="PROSITE" id="PS51740">
    <property type="entry name" value="SPOVT_ABRB"/>
    <property type="match status" value="2"/>
</dbReference>
<dbReference type="InterPro" id="IPR020603">
    <property type="entry name" value="MraZ_dom"/>
</dbReference>
<dbReference type="HAMAP" id="MF_01008">
    <property type="entry name" value="MraZ"/>
    <property type="match status" value="1"/>
</dbReference>
<dbReference type="Proteomes" id="UP001529340">
    <property type="component" value="Unassembled WGS sequence"/>
</dbReference>
<dbReference type="InterPro" id="IPR007159">
    <property type="entry name" value="SpoVT-AbrB_dom"/>
</dbReference>
<comment type="subcellular location">
    <subcellularLocation>
        <location evidence="7">Cytoplasm</location>
        <location evidence="7">Nucleoid</location>
    </subcellularLocation>
</comment>
<dbReference type="InterPro" id="IPR037914">
    <property type="entry name" value="SpoVT-AbrB_sf"/>
</dbReference>
<dbReference type="InterPro" id="IPR003444">
    <property type="entry name" value="MraZ"/>
</dbReference>
<evidence type="ECO:0000313" key="9">
    <source>
        <dbReference type="EMBL" id="MDM8156437.1"/>
    </source>
</evidence>
<keyword evidence="5 7" id="KW-0238">DNA-binding</keyword>
<sequence length="143" mass="16464">MLIGEFDHNIDKKGRMILPAKLREELGDSVIVNRGLDGCLYVYTKEQWEKVYQRLSTLPSTRKDARMYARMMLSKAAECEFDAQGRILIPAGLVKLAHLQKECKIIGVGTHVEIWDKETWLALEEEQNDCFEDVAESLTEFEL</sequence>
<dbReference type="PANTHER" id="PTHR34701:SF1">
    <property type="entry name" value="TRANSCRIPTIONAL REGULATOR MRAZ"/>
    <property type="match status" value="1"/>
</dbReference>
<dbReference type="InterPro" id="IPR038619">
    <property type="entry name" value="MraZ_sf"/>
</dbReference>
<dbReference type="Pfam" id="PF02381">
    <property type="entry name" value="MraZ"/>
    <property type="match status" value="2"/>
</dbReference>
<keyword evidence="10" id="KW-1185">Reference proteome</keyword>
<feature type="domain" description="SpoVT-AbrB" evidence="8">
    <location>
        <begin position="76"/>
        <end position="119"/>
    </location>
</feature>
<evidence type="ECO:0000256" key="7">
    <source>
        <dbReference type="HAMAP-Rule" id="MF_01008"/>
    </source>
</evidence>
<keyword evidence="3" id="KW-0677">Repeat</keyword>
<dbReference type="EMBL" id="JAUDCG010000006">
    <property type="protein sequence ID" value="MDM8156437.1"/>
    <property type="molecule type" value="Genomic_DNA"/>
</dbReference>
<dbReference type="NCBIfam" id="TIGR00242">
    <property type="entry name" value="division/cell wall cluster transcriptional repressor MraZ"/>
    <property type="match status" value="1"/>
</dbReference>
<keyword evidence="4 7" id="KW-0805">Transcription regulation</keyword>
<dbReference type="CDD" id="cd16320">
    <property type="entry name" value="MraZ_N"/>
    <property type="match status" value="1"/>
</dbReference>
<reference evidence="9" key="2">
    <citation type="submission" date="2023-06" db="EMBL/GenBank/DDBJ databases">
        <authorList>
            <person name="Zeman M."/>
            <person name="Kubasova T."/>
            <person name="Jahodarova E."/>
            <person name="Nykrynova M."/>
            <person name="Rychlik I."/>
        </authorList>
    </citation>
    <scope>NUCLEOTIDE SEQUENCE</scope>
    <source>
        <strain evidence="9">ET39</strain>
    </source>
</reference>
<evidence type="ECO:0000256" key="6">
    <source>
        <dbReference type="ARBA" id="ARBA00023163"/>
    </source>
</evidence>